<evidence type="ECO:0000259" key="12">
    <source>
        <dbReference type="Pfam" id="PF02687"/>
    </source>
</evidence>
<feature type="transmembrane region" description="Helical" evidence="11">
    <location>
        <begin position="15"/>
        <end position="36"/>
    </location>
</feature>
<dbReference type="AlphaFoldDB" id="A0A0R2I101"/>
<evidence type="ECO:0000256" key="1">
    <source>
        <dbReference type="ARBA" id="ARBA00004651"/>
    </source>
</evidence>
<dbReference type="PANTHER" id="PTHR43738">
    <property type="entry name" value="ABC TRANSPORTER, MEMBRANE PROTEIN"/>
    <property type="match status" value="1"/>
</dbReference>
<dbReference type="PANTHER" id="PTHR43738:SF1">
    <property type="entry name" value="HEMIN TRANSPORT SYSTEM PERMEASE PROTEIN HRTB-RELATED"/>
    <property type="match status" value="1"/>
</dbReference>
<evidence type="ECO:0000256" key="5">
    <source>
        <dbReference type="ARBA" id="ARBA00022448"/>
    </source>
</evidence>
<dbReference type="STRING" id="396268.IV45_GL000989"/>
<feature type="transmembrane region" description="Helical" evidence="11">
    <location>
        <begin position="276"/>
        <end position="301"/>
    </location>
</feature>
<proteinExistence type="inferred from homology"/>
<dbReference type="OrthoDB" id="384327at2"/>
<keyword evidence="7 11" id="KW-0812">Transmembrane</keyword>
<comment type="subunit">
    <text evidence="3">The complex is composed of two ATP-binding proteins (HrtA), two transmembrane proteins (HrtB) and a solute-binding protein.</text>
</comment>
<evidence type="ECO:0000256" key="8">
    <source>
        <dbReference type="ARBA" id="ARBA00022989"/>
    </source>
</evidence>
<evidence type="ECO:0000256" key="6">
    <source>
        <dbReference type="ARBA" id="ARBA00022475"/>
    </source>
</evidence>
<feature type="transmembrane region" description="Helical" evidence="11">
    <location>
        <begin position="236"/>
        <end position="256"/>
    </location>
</feature>
<dbReference type="EMBL" id="JQBW01000010">
    <property type="protein sequence ID" value="KRN58539.1"/>
    <property type="molecule type" value="Genomic_DNA"/>
</dbReference>
<comment type="function">
    <text evidence="10">Part of the ABC transporter complex hrt involved in hemin import. Responsible for the translocation of the substrate across the membrane.</text>
</comment>
<keyword evidence="9 11" id="KW-0472">Membrane</keyword>
<evidence type="ECO:0000256" key="10">
    <source>
        <dbReference type="ARBA" id="ARBA00024973"/>
    </source>
</evidence>
<sequence length="352" mass="38999">MFLALKEIKHEKLRYSLVIGMIVLIAYLILMLLGLMQGLGNENTAAVESWGTKQVMLDKNANVSMNQSLIKKDEAQDLTKHEALVGQVPIVMKGINHGQKQSMQYFGLDDSQYLLKNKIQLVSGRKPRNDHELILDESLKEKGYRLGQQVKLNSLTTKFKVVGFAKNAKFNIAPLAIGSLNTWQALKGTGPQFVASGIWADQKVSNSRQNKLAHYDVKKFIKKLPGYTAQNTTFEFMIGFLLMISLIVIAIFLYILTMQKEAQYAVLRAQGIPAGFIVWSIIAQSVILMVSGVIVATLLAVGTSLAMPSTVPFMIIWPQTMLLDLALLIVGIVGSLLPVRMILKIDPVDALQ</sequence>
<reference evidence="13 14" key="1">
    <citation type="journal article" date="2015" name="Genome Announc.">
        <title>Expanding the biotechnology potential of lactobacilli through comparative genomics of 213 strains and associated genera.</title>
        <authorList>
            <person name="Sun Z."/>
            <person name="Harris H.M."/>
            <person name="McCann A."/>
            <person name="Guo C."/>
            <person name="Argimon S."/>
            <person name="Zhang W."/>
            <person name="Yang X."/>
            <person name="Jeffery I.B."/>
            <person name="Cooney J.C."/>
            <person name="Kagawa T.F."/>
            <person name="Liu W."/>
            <person name="Song Y."/>
            <person name="Salvetti E."/>
            <person name="Wrobel A."/>
            <person name="Rasinkangas P."/>
            <person name="Parkhill J."/>
            <person name="Rea M.C."/>
            <person name="O'Sullivan O."/>
            <person name="Ritari J."/>
            <person name="Douillard F.P."/>
            <person name="Paul Ross R."/>
            <person name="Yang R."/>
            <person name="Briner A.E."/>
            <person name="Felis G.E."/>
            <person name="de Vos W.M."/>
            <person name="Barrangou R."/>
            <person name="Klaenhammer T.R."/>
            <person name="Caufield P.W."/>
            <person name="Cui Y."/>
            <person name="Zhang H."/>
            <person name="O'Toole P.W."/>
        </authorList>
    </citation>
    <scope>NUCLEOTIDE SEQUENCE [LARGE SCALE GENOMIC DNA]</scope>
    <source>
        <strain evidence="13 14">DSM 17896</strain>
    </source>
</reference>
<keyword evidence="14" id="KW-1185">Reference proteome</keyword>
<comment type="subcellular location">
    <subcellularLocation>
        <location evidence="1">Cell membrane</location>
        <topology evidence="1">Multi-pass membrane protein</topology>
    </subcellularLocation>
</comment>
<feature type="transmembrane region" description="Helical" evidence="11">
    <location>
        <begin position="321"/>
        <end position="343"/>
    </location>
</feature>
<comment type="similarity">
    <text evidence="2">Belongs to the ABC-4 integral membrane protein family. HrtB subfamily.</text>
</comment>
<accession>A0A0R2I101</accession>
<evidence type="ECO:0000256" key="2">
    <source>
        <dbReference type="ARBA" id="ARBA00008697"/>
    </source>
</evidence>
<dbReference type="PATRIC" id="fig|396268.3.peg.1001"/>
<evidence type="ECO:0000256" key="11">
    <source>
        <dbReference type="SAM" id="Phobius"/>
    </source>
</evidence>
<comment type="caution">
    <text evidence="13">The sequence shown here is derived from an EMBL/GenBank/DDBJ whole genome shotgun (WGS) entry which is preliminary data.</text>
</comment>
<dbReference type="GO" id="GO:0005886">
    <property type="term" value="C:plasma membrane"/>
    <property type="evidence" value="ECO:0007669"/>
    <property type="project" value="UniProtKB-SubCell"/>
</dbReference>
<dbReference type="InterPro" id="IPR051125">
    <property type="entry name" value="ABC-4/HrtB_transporter"/>
</dbReference>
<keyword evidence="8 11" id="KW-1133">Transmembrane helix</keyword>
<name>A0A0R2I101_9LACO</name>
<protein>
    <recommendedName>
        <fullName evidence="4">Putative hemin transport system permease protein HrtB</fullName>
    </recommendedName>
</protein>
<dbReference type="Pfam" id="PF02687">
    <property type="entry name" value="FtsX"/>
    <property type="match status" value="1"/>
</dbReference>
<feature type="domain" description="ABC3 transporter permease C-terminal" evidence="12">
    <location>
        <begin position="236"/>
        <end position="347"/>
    </location>
</feature>
<evidence type="ECO:0000313" key="14">
    <source>
        <dbReference type="Proteomes" id="UP000050934"/>
    </source>
</evidence>
<keyword evidence="5" id="KW-0813">Transport</keyword>
<evidence type="ECO:0000256" key="3">
    <source>
        <dbReference type="ARBA" id="ARBA00011131"/>
    </source>
</evidence>
<keyword evidence="6" id="KW-1003">Cell membrane</keyword>
<dbReference type="InterPro" id="IPR003838">
    <property type="entry name" value="ABC3_permease_C"/>
</dbReference>
<evidence type="ECO:0000313" key="13">
    <source>
        <dbReference type="EMBL" id="KRN58539.1"/>
    </source>
</evidence>
<dbReference type="Proteomes" id="UP000050934">
    <property type="component" value="Unassembled WGS sequence"/>
</dbReference>
<organism evidence="13 14">
    <name type="scientific">Limosilactobacillus secaliphilus</name>
    <dbReference type="NCBI Taxonomy" id="396268"/>
    <lineage>
        <taxon>Bacteria</taxon>
        <taxon>Bacillati</taxon>
        <taxon>Bacillota</taxon>
        <taxon>Bacilli</taxon>
        <taxon>Lactobacillales</taxon>
        <taxon>Lactobacillaceae</taxon>
        <taxon>Limosilactobacillus</taxon>
    </lineage>
</organism>
<gene>
    <name evidence="13" type="ORF">IV45_GL000989</name>
</gene>
<dbReference type="RefSeq" id="WP_057742068.1">
    <property type="nucleotide sequence ID" value="NZ_JQBW01000010.1"/>
</dbReference>
<evidence type="ECO:0000256" key="7">
    <source>
        <dbReference type="ARBA" id="ARBA00022692"/>
    </source>
</evidence>
<evidence type="ECO:0000256" key="4">
    <source>
        <dbReference type="ARBA" id="ARBA00016962"/>
    </source>
</evidence>
<evidence type="ECO:0000256" key="9">
    <source>
        <dbReference type="ARBA" id="ARBA00023136"/>
    </source>
</evidence>